<proteinExistence type="predicted"/>
<dbReference type="EC" id="3.1.3.11" evidence="1"/>
<organism evidence="1 2">
    <name type="scientific">Entomophthora muscae</name>
    <dbReference type="NCBI Taxonomy" id="34485"/>
    <lineage>
        <taxon>Eukaryota</taxon>
        <taxon>Fungi</taxon>
        <taxon>Fungi incertae sedis</taxon>
        <taxon>Zoopagomycota</taxon>
        <taxon>Entomophthoromycotina</taxon>
        <taxon>Entomophthoromycetes</taxon>
        <taxon>Entomophthorales</taxon>
        <taxon>Entomophthoraceae</taxon>
        <taxon>Entomophthora</taxon>
    </lineage>
</organism>
<accession>A0ACC2RGJ6</accession>
<dbReference type="EMBL" id="QTSX02007282">
    <property type="protein sequence ID" value="KAJ9049060.1"/>
    <property type="molecule type" value="Genomic_DNA"/>
</dbReference>
<sequence length="56" mass="6127">MSDHTKTNIVTLTSHVIKSQSQYKDATGDLSLLLAAIQVGCKFVESCVRKASLIYL</sequence>
<gene>
    <name evidence="1" type="primary">FBP1_3</name>
    <name evidence="1" type="ORF">DSO57_1028569</name>
</gene>
<reference evidence="1" key="1">
    <citation type="submission" date="2022-04" db="EMBL/GenBank/DDBJ databases">
        <title>Genome of the entomopathogenic fungus Entomophthora muscae.</title>
        <authorList>
            <person name="Elya C."/>
            <person name="Lovett B.R."/>
            <person name="Lee E."/>
            <person name="Macias A.M."/>
            <person name="Hajek A.E."/>
            <person name="De Bivort B.L."/>
            <person name="Kasson M.T."/>
            <person name="De Fine Licht H.H."/>
            <person name="Stajich J.E."/>
        </authorList>
    </citation>
    <scope>NUCLEOTIDE SEQUENCE</scope>
    <source>
        <strain evidence="1">Berkeley</strain>
    </source>
</reference>
<keyword evidence="1" id="KW-0378">Hydrolase</keyword>
<comment type="caution">
    <text evidence="1">The sequence shown here is derived from an EMBL/GenBank/DDBJ whole genome shotgun (WGS) entry which is preliminary data.</text>
</comment>
<protein>
    <submittedName>
        <fullName evidence="1">Fructose-1,6-bisphosphatase</fullName>
        <ecNumber evidence="1">3.1.3.11</ecNumber>
    </submittedName>
</protein>
<dbReference type="Proteomes" id="UP001165960">
    <property type="component" value="Unassembled WGS sequence"/>
</dbReference>
<name>A0ACC2RGJ6_9FUNG</name>
<evidence type="ECO:0000313" key="1">
    <source>
        <dbReference type="EMBL" id="KAJ9049060.1"/>
    </source>
</evidence>
<evidence type="ECO:0000313" key="2">
    <source>
        <dbReference type="Proteomes" id="UP001165960"/>
    </source>
</evidence>
<keyword evidence="2" id="KW-1185">Reference proteome</keyword>